<evidence type="ECO:0000313" key="2">
    <source>
        <dbReference type="Proteomes" id="UP001370348"/>
    </source>
</evidence>
<keyword evidence="2" id="KW-1185">Reference proteome</keyword>
<evidence type="ECO:0000313" key="1">
    <source>
        <dbReference type="EMBL" id="WXB20042.1"/>
    </source>
</evidence>
<dbReference type="PROSITE" id="PS51257">
    <property type="entry name" value="PROKAR_LIPOPROTEIN"/>
    <property type="match status" value="1"/>
</dbReference>
<sequence length="171" mass="18046">MSRRAMLFAGVLLVGCARQPEHRPAAAPPVAEGPSMLVSIVRAEGGPRASGAVVDARSRSGALLLVRGPSQPRGAATVARLGAERAVSKIQNVVRLLDTIEASREPDPELHVFLQVDRARATHTSLASLGFAADTLAGDVATGWVRVTALERVLASDIVQRLEPPDTVHLR</sequence>
<accession>A0ABZ2MBZ9</accession>
<proteinExistence type="predicted"/>
<reference evidence="1 2" key="1">
    <citation type="submission" date="2021-12" db="EMBL/GenBank/DDBJ databases">
        <title>Discovery of the Pendulisporaceae a myxobacterial family with distinct sporulation behavior and unique specialized metabolism.</title>
        <authorList>
            <person name="Garcia R."/>
            <person name="Popoff A."/>
            <person name="Bader C.D."/>
            <person name="Loehr J."/>
            <person name="Walesch S."/>
            <person name="Walt C."/>
            <person name="Boldt J."/>
            <person name="Bunk B."/>
            <person name="Haeckl F.J.F.P.J."/>
            <person name="Gunesch A.P."/>
            <person name="Birkelbach J."/>
            <person name="Nuebel U."/>
            <person name="Pietschmann T."/>
            <person name="Bach T."/>
            <person name="Mueller R."/>
        </authorList>
    </citation>
    <scope>NUCLEOTIDE SEQUENCE [LARGE SCALE GENOMIC DNA]</scope>
    <source>
        <strain evidence="1 2">MSr11954</strain>
    </source>
</reference>
<dbReference type="Proteomes" id="UP001370348">
    <property type="component" value="Chromosome"/>
</dbReference>
<name>A0ABZ2MBZ9_9BACT</name>
<gene>
    <name evidence="1" type="ORF">LZC94_22805</name>
</gene>
<dbReference type="EMBL" id="CP089984">
    <property type="protein sequence ID" value="WXB20042.1"/>
    <property type="molecule type" value="Genomic_DNA"/>
</dbReference>
<protein>
    <recommendedName>
        <fullName evidence="3">Lipoprotein</fullName>
    </recommendedName>
</protein>
<evidence type="ECO:0008006" key="3">
    <source>
        <dbReference type="Google" id="ProtNLM"/>
    </source>
</evidence>
<dbReference type="RefSeq" id="WP_394829642.1">
    <property type="nucleotide sequence ID" value="NZ_CP089984.1"/>
</dbReference>
<organism evidence="1 2">
    <name type="scientific">Pendulispora albinea</name>
    <dbReference type="NCBI Taxonomy" id="2741071"/>
    <lineage>
        <taxon>Bacteria</taxon>
        <taxon>Pseudomonadati</taxon>
        <taxon>Myxococcota</taxon>
        <taxon>Myxococcia</taxon>
        <taxon>Myxococcales</taxon>
        <taxon>Sorangiineae</taxon>
        <taxon>Pendulisporaceae</taxon>
        <taxon>Pendulispora</taxon>
    </lineage>
</organism>